<dbReference type="GO" id="GO:0006886">
    <property type="term" value="P:intracellular protein transport"/>
    <property type="evidence" value="ECO:0007669"/>
    <property type="project" value="InterPro"/>
</dbReference>
<keyword evidence="2" id="KW-0813">Transport</keyword>
<gene>
    <name evidence="5" type="ORF">PH7735_01739</name>
</gene>
<evidence type="ECO:0000256" key="3">
    <source>
        <dbReference type="ARBA" id="ARBA00023010"/>
    </source>
</evidence>
<dbReference type="InterPro" id="IPR011115">
    <property type="entry name" value="SecA_DEAD"/>
</dbReference>
<dbReference type="SUPFAM" id="SSF81767">
    <property type="entry name" value="Pre-protein crosslinking domain of SecA"/>
    <property type="match status" value="1"/>
</dbReference>
<accession>A0A0P1IPW7</accession>
<evidence type="ECO:0000256" key="1">
    <source>
        <dbReference type="ARBA" id="ARBA00022475"/>
    </source>
</evidence>
<keyword evidence="1" id="KW-0472">Membrane</keyword>
<dbReference type="RefSeq" id="WP_058310832.1">
    <property type="nucleotide sequence ID" value="NZ_CYTW01000001.1"/>
</dbReference>
<dbReference type="SMART" id="SM00957">
    <property type="entry name" value="SecA_DEAD"/>
    <property type="match status" value="1"/>
</dbReference>
<dbReference type="PROSITE" id="PS51196">
    <property type="entry name" value="SECA_MOTOR_DEAD"/>
    <property type="match status" value="1"/>
</dbReference>
<evidence type="ECO:0000256" key="2">
    <source>
        <dbReference type="ARBA" id="ARBA00022927"/>
    </source>
</evidence>
<dbReference type="InterPro" id="IPR014018">
    <property type="entry name" value="SecA_motor_DEAD"/>
</dbReference>
<dbReference type="Gene3D" id="3.40.50.300">
    <property type="entry name" value="P-loop containing nucleotide triphosphate hydrolases"/>
    <property type="match status" value="1"/>
</dbReference>
<sequence>MEQQTRDLWKTPLDIRAYRLWTSVWPVWRPFAVAGLWRVAIAARVRKPSAVASKSKSEIERFSNALGAMGRPVAMSCLVRAIAVSRGWIIAEPVEQRRKDILLLAALSAAQRPEGVRIAVSYARNLERTQAEMAPCFERIGLSLVEMGPQGEVPDAPNNRAVISSLRNLCNTSLRDQIQLGEPASGLRLATRDLRGKVPSPRPWAPAPSVLVMDADRGLLDDAATALSAGGALDDLFTATEARSAIQIAQKLDVERDYKADPSRKALGLTALGRKRLAEMKAAGELQGLPEDEARRNYLVVLALTVFSELERGRDYIVENQQVVLINPETRQPEPGRNWGSGVRQMVEVREGLRMSQVQRTMAQMSIPAALGQFSSIGGTAVAFEGAARELHRQYHAPVWPGTAPRNPGKIHVFPTDQKRDLQIADLASNGAILISDSGGLDGAIGVESALAGQGGIQERLELNSKPVLVLCDVPISPRIPVALSQLNAGAEVCQYLSLEDPFLRAGVRIFVLRKCWNFLPFRQYLTRRIIEFRQGKMAAKSAGIRYNVVDVESRRKRLLAFAGQTSK</sequence>
<dbReference type="EMBL" id="CYTW01000001">
    <property type="protein sequence ID" value="CUJ94385.1"/>
    <property type="molecule type" value="Genomic_DNA"/>
</dbReference>
<dbReference type="GeneID" id="83880783"/>
<evidence type="ECO:0000313" key="6">
    <source>
        <dbReference type="Proteomes" id="UP000051870"/>
    </source>
</evidence>
<dbReference type="GO" id="GO:0006605">
    <property type="term" value="P:protein targeting"/>
    <property type="evidence" value="ECO:0007669"/>
    <property type="project" value="InterPro"/>
</dbReference>
<keyword evidence="2" id="KW-0653">Protein transport</keyword>
<dbReference type="GO" id="GO:0016020">
    <property type="term" value="C:membrane"/>
    <property type="evidence" value="ECO:0007669"/>
    <property type="project" value="InterPro"/>
</dbReference>
<dbReference type="Pfam" id="PF01043">
    <property type="entry name" value="SecA_PP_bind"/>
    <property type="match status" value="1"/>
</dbReference>
<dbReference type="SMART" id="SM00958">
    <property type="entry name" value="SecA_PP_bind"/>
    <property type="match status" value="1"/>
</dbReference>
<reference evidence="6" key="1">
    <citation type="submission" date="2015-09" db="EMBL/GenBank/DDBJ databases">
        <authorList>
            <person name="Rodrigo-Torres Lidia"/>
            <person name="Arahal R.David."/>
        </authorList>
    </citation>
    <scope>NUCLEOTIDE SEQUENCE [LARGE SCALE GENOMIC DNA]</scope>
    <source>
        <strain evidence="6">CECT 7735</strain>
    </source>
</reference>
<proteinExistence type="predicted"/>
<dbReference type="InterPro" id="IPR000185">
    <property type="entry name" value="SecA"/>
</dbReference>
<dbReference type="GO" id="GO:0005524">
    <property type="term" value="F:ATP binding"/>
    <property type="evidence" value="ECO:0007669"/>
    <property type="project" value="InterPro"/>
</dbReference>
<protein>
    <submittedName>
        <fullName evidence="5">Preprotein translocase subunit SecA</fullName>
    </submittedName>
</protein>
<dbReference type="InterPro" id="IPR036670">
    <property type="entry name" value="SecA_X-link_sf"/>
</dbReference>
<organism evidence="5 6">
    <name type="scientific">Shimia thalassica</name>
    <dbReference type="NCBI Taxonomy" id="1715693"/>
    <lineage>
        <taxon>Bacteria</taxon>
        <taxon>Pseudomonadati</taxon>
        <taxon>Pseudomonadota</taxon>
        <taxon>Alphaproteobacteria</taxon>
        <taxon>Rhodobacterales</taxon>
        <taxon>Roseobacteraceae</taxon>
    </lineage>
</organism>
<dbReference type="GO" id="GO:0017038">
    <property type="term" value="P:protein import"/>
    <property type="evidence" value="ECO:0007669"/>
    <property type="project" value="InterPro"/>
</dbReference>
<dbReference type="AlphaFoldDB" id="A0A0P1IPW7"/>
<name>A0A0P1IPW7_9RHOB</name>
<keyword evidence="3" id="KW-0811">Translocation</keyword>
<keyword evidence="6" id="KW-1185">Reference proteome</keyword>
<dbReference type="Gene3D" id="3.90.1440.10">
    <property type="entry name" value="SecA, preprotein cross-linking domain"/>
    <property type="match status" value="1"/>
</dbReference>
<evidence type="ECO:0000313" key="5">
    <source>
        <dbReference type="EMBL" id="CUJ94385.1"/>
    </source>
</evidence>
<evidence type="ECO:0000259" key="4">
    <source>
        <dbReference type="PROSITE" id="PS51196"/>
    </source>
</evidence>
<feature type="domain" description="SecA family profile" evidence="4">
    <location>
        <begin position="1"/>
        <end position="568"/>
    </location>
</feature>
<dbReference type="PANTHER" id="PTHR30612:SF0">
    <property type="entry name" value="CHLOROPLAST PROTEIN-TRANSPORTING ATPASE"/>
    <property type="match status" value="1"/>
</dbReference>
<dbReference type="InterPro" id="IPR011130">
    <property type="entry name" value="SecA_preprotein_X-link_dom"/>
</dbReference>
<dbReference type="Proteomes" id="UP000051870">
    <property type="component" value="Unassembled WGS sequence"/>
</dbReference>
<dbReference type="STRING" id="1715693.PH7735_01739"/>
<keyword evidence="1" id="KW-1003">Cell membrane</keyword>
<dbReference type="InterPro" id="IPR027417">
    <property type="entry name" value="P-loop_NTPase"/>
</dbReference>
<dbReference type="PANTHER" id="PTHR30612">
    <property type="entry name" value="SECA INNER MEMBRANE COMPONENT OF SEC PROTEIN SECRETION SYSTEM"/>
    <property type="match status" value="1"/>
</dbReference>